<dbReference type="RefSeq" id="WP_132533124.1">
    <property type="nucleotide sequence ID" value="NZ_BMJO01000002.1"/>
</dbReference>
<dbReference type="InterPro" id="IPR029278">
    <property type="entry name" value="Imm26"/>
</dbReference>
<evidence type="ECO:0008006" key="5">
    <source>
        <dbReference type="Google" id="ProtNLM"/>
    </source>
</evidence>
<reference evidence="2 3" key="3">
    <citation type="submission" date="2019-03" db="EMBL/GenBank/DDBJ databases">
        <title>Genomic Encyclopedia of Type Strains, Phase IV (KMG-IV): sequencing the most valuable type-strain genomes for metagenomic binning, comparative biology and taxonomic classification.</title>
        <authorList>
            <person name="Goeker M."/>
        </authorList>
    </citation>
    <scope>NUCLEOTIDE SEQUENCE [LARGE SCALE GENOMIC DNA]</scope>
    <source>
        <strain evidence="2 3">DSM 103236</strain>
    </source>
</reference>
<gene>
    <name evidence="2" type="ORF">EV200_104449</name>
    <name evidence="1" type="ORF">GCM10011413_09750</name>
</gene>
<evidence type="ECO:0000313" key="2">
    <source>
        <dbReference type="EMBL" id="TCO25411.1"/>
    </source>
</evidence>
<dbReference type="EMBL" id="BMJO01000002">
    <property type="protein sequence ID" value="GGE45628.1"/>
    <property type="molecule type" value="Genomic_DNA"/>
</dbReference>
<keyword evidence="4" id="KW-1185">Reference proteome</keyword>
<comment type="caution">
    <text evidence="2">The sequence shown here is derived from an EMBL/GenBank/DDBJ whole genome shotgun (WGS) entry which is preliminary data.</text>
</comment>
<protein>
    <recommendedName>
        <fullName evidence="5">Immunity protein 26 of polymorphic toxin system</fullName>
    </recommendedName>
</protein>
<sequence>MTKKRVLNCGDIFYLQLKNKEKYVIGRVLFDVEHQFYKTDANSNNYFDVFRECQLVEIYDLIFDDLAKIEITKTIIPSAFTYRIDSKANQINWGILDNQTVQYEKIEFPEVIAIVDGVVKLLQGELSIPTKYENTCDFNLRFGAEFPIVIANQAAYIQGQNTIVEGFHSEKSFLKMDLRNFPELRNKVYSDLNIDPKKSYYELSKDMGFDLARFY</sequence>
<dbReference type="Proteomes" id="UP000295684">
    <property type="component" value="Unassembled WGS sequence"/>
</dbReference>
<organism evidence="2 3">
    <name type="scientific">Pedobacter psychrotolerans</name>
    <dbReference type="NCBI Taxonomy" id="1843235"/>
    <lineage>
        <taxon>Bacteria</taxon>
        <taxon>Pseudomonadati</taxon>
        <taxon>Bacteroidota</taxon>
        <taxon>Sphingobacteriia</taxon>
        <taxon>Sphingobacteriales</taxon>
        <taxon>Sphingobacteriaceae</taxon>
        <taxon>Pedobacter</taxon>
    </lineage>
</organism>
<dbReference type="OrthoDB" id="1063692at2"/>
<reference evidence="4" key="2">
    <citation type="journal article" date="2019" name="Int. J. Syst. Evol. Microbiol.">
        <title>The Global Catalogue of Microorganisms (GCM) 10K type strain sequencing project: providing services to taxonomists for standard genome sequencing and annotation.</title>
        <authorList>
            <consortium name="The Broad Institute Genomics Platform"/>
            <consortium name="The Broad Institute Genome Sequencing Center for Infectious Disease"/>
            <person name="Wu L."/>
            <person name="Ma J."/>
        </authorList>
    </citation>
    <scope>NUCLEOTIDE SEQUENCE [LARGE SCALE GENOMIC DNA]</scope>
    <source>
        <strain evidence="4">CGMCC 1.15644</strain>
    </source>
</reference>
<accession>A0A4R2HDF9</accession>
<reference evidence="1" key="1">
    <citation type="journal article" date="2014" name="Int. J. Syst. Evol. Microbiol.">
        <title>Complete genome of a new Firmicutes species belonging to the dominant human colonic microbiota ('Ruminococcus bicirculans') reveals two chromosomes and a selective capacity to utilize plant glucans.</title>
        <authorList>
            <consortium name="NISC Comparative Sequencing Program"/>
            <person name="Wegmann U."/>
            <person name="Louis P."/>
            <person name="Goesmann A."/>
            <person name="Henrissat B."/>
            <person name="Duncan S.H."/>
            <person name="Flint H.J."/>
        </authorList>
    </citation>
    <scope>NUCLEOTIDE SEQUENCE</scope>
    <source>
        <strain evidence="1">CGMCC 1.15644</strain>
    </source>
</reference>
<name>A0A4R2HDF9_9SPHI</name>
<dbReference type="Proteomes" id="UP000622648">
    <property type="component" value="Unassembled WGS sequence"/>
</dbReference>
<dbReference type="Pfam" id="PF15428">
    <property type="entry name" value="Imm26"/>
    <property type="match status" value="1"/>
</dbReference>
<dbReference type="AlphaFoldDB" id="A0A4R2HDF9"/>
<evidence type="ECO:0000313" key="3">
    <source>
        <dbReference type="Proteomes" id="UP000295684"/>
    </source>
</evidence>
<proteinExistence type="predicted"/>
<evidence type="ECO:0000313" key="1">
    <source>
        <dbReference type="EMBL" id="GGE45628.1"/>
    </source>
</evidence>
<reference evidence="1" key="4">
    <citation type="submission" date="2024-05" db="EMBL/GenBank/DDBJ databases">
        <authorList>
            <person name="Sun Q."/>
            <person name="Zhou Y."/>
        </authorList>
    </citation>
    <scope>NUCLEOTIDE SEQUENCE</scope>
    <source>
        <strain evidence="1">CGMCC 1.15644</strain>
    </source>
</reference>
<evidence type="ECO:0000313" key="4">
    <source>
        <dbReference type="Proteomes" id="UP000622648"/>
    </source>
</evidence>
<dbReference type="EMBL" id="SLWO01000004">
    <property type="protein sequence ID" value="TCO25411.1"/>
    <property type="molecule type" value="Genomic_DNA"/>
</dbReference>